<evidence type="ECO:0000313" key="5">
    <source>
        <dbReference type="Proteomes" id="UP001497623"/>
    </source>
</evidence>
<dbReference type="SUPFAM" id="SSF81296">
    <property type="entry name" value="E set domains"/>
    <property type="match status" value="2"/>
</dbReference>
<comment type="similarity">
    <text evidence="1">Belongs to the arrestin family.</text>
</comment>
<dbReference type="Gene3D" id="2.60.40.640">
    <property type="match status" value="1"/>
</dbReference>
<sequence>MVNANAVKVFKKAAPNGKVTAYLSNRDFVDHVDHCLPVDGVLVVDKDFLKGKQVFARVAVTYRYGREDDEMMGMSFCKEFIIVNDPIGPGTKDVDQINDVQEKLVKKLGEKGEAYPFKVKLPENSPASVTLEGGDDGGASLGVSYDLIIYTGEGVEENPNKGNSIAFAIRKVQYAPNDPSKRKPQAMVSKGFTLSKGELKLEVTLAKDIYLHGDNVVASVNINNGSKKTVKNIKVNINQHIEVTMTNNQFIRTVASIESKEGCPITPGRNLEKDYTLVPSLSNNKKKTGIALDGCLKDHDANLASSTMHAKGKDANDALGIIVAYSLQVKVSCGAIAGELKADVPFKMVHPDPSVARKNNEGALQVADFKTLRRGKSIADD</sequence>
<evidence type="ECO:0000313" key="4">
    <source>
        <dbReference type="EMBL" id="CAL4160498.1"/>
    </source>
</evidence>
<feature type="domain" description="Arrestin C-terminal-like" evidence="3">
    <location>
        <begin position="195"/>
        <end position="353"/>
    </location>
</feature>
<dbReference type="InterPro" id="IPR000698">
    <property type="entry name" value="Arrestin"/>
</dbReference>
<keyword evidence="5" id="KW-1185">Reference proteome</keyword>
<dbReference type="InterPro" id="IPR014752">
    <property type="entry name" value="Arrestin-like_C"/>
</dbReference>
<dbReference type="GO" id="GO:0002031">
    <property type="term" value="P:G protein-coupled receptor internalization"/>
    <property type="evidence" value="ECO:0007669"/>
    <property type="project" value="TreeGrafter"/>
</dbReference>
<protein>
    <recommendedName>
        <fullName evidence="3">Arrestin C-terminal-like domain-containing protein</fullName>
    </recommendedName>
</protein>
<evidence type="ECO:0000256" key="1">
    <source>
        <dbReference type="ARBA" id="ARBA00005298"/>
    </source>
</evidence>
<dbReference type="InterPro" id="IPR014756">
    <property type="entry name" value="Ig_E-set"/>
</dbReference>
<gene>
    <name evidence="4" type="ORF">MNOR_LOCUS32483</name>
</gene>
<dbReference type="Proteomes" id="UP001497623">
    <property type="component" value="Unassembled WGS sequence"/>
</dbReference>
<dbReference type="AlphaFoldDB" id="A0AAV2S5D2"/>
<dbReference type="InterPro" id="IPR011022">
    <property type="entry name" value="Arrestin_C-like"/>
</dbReference>
<dbReference type="PANTHER" id="PTHR11792:SF23">
    <property type="entry name" value="PHOSRESTIN-1"/>
    <property type="match status" value="1"/>
</dbReference>
<dbReference type="Pfam" id="PF00339">
    <property type="entry name" value="Arrestin_N"/>
    <property type="match status" value="1"/>
</dbReference>
<dbReference type="Gene3D" id="2.60.40.840">
    <property type="match status" value="1"/>
</dbReference>
<dbReference type="PANTHER" id="PTHR11792">
    <property type="entry name" value="ARRESTIN"/>
    <property type="match status" value="1"/>
</dbReference>
<proteinExistence type="inferred from homology"/>
<evidence type="ECO:0000259" key="3">
    <source>
        <dbReference type="SMART" id="SM01017"/>
    </source>
</evidence>
<dbReference type="GO" id="GO:0007165">
    <property type="term" value="P:signal transduction"/>
    <property type="evidence" value="ECO:0007669"/>
    <property type="project" value="InterPro"/>
</dbReference>
<dbReference type="EMBL" id="CAXKWB010044326">
    <property type="protein sequence ID" value="CAL4160498.1"/>
    <property type="molecule type" value="Genomic_DNA"/>
</dbReference>
<comment type="caution">
    <text evidence="4">The sequence shown here is derived from an EMBL/GenBank/DDBJ whole genome shotgun (WGS) entry which is preliminary data.</text>
</comment>
<keyword evidence="2" id="KW-0716">Sensory transduction</keyword>
<accession>A0AAV2S5D2</accession>
<dbReference type="InterPro" id="IPR011021">
    <property type="entry name" value="Arrestin-like_N"/>
</dbReference>
<name>A0AAV2S5D2_MEGNR</name>
<dbReference type="Pfam" id="PF02752">
    <property type="entry name" value="Arrestin_C"/>
    <property type="match status" value="1"/>
</dbReference>
<dbReference type="SMART" id="SM01017">
    <property type="entry name" value="Arrestin_C"/>
    <property type="match status" value="1"/>
</dbReference>
<dbReference type="GO" id="GO:0001664">
    <property type="term" value="F:G protein-coupled receptor binding"/>
    <property type="evidence" value="ECO:0007669"/>
    <property type="project" value="TreeGrafter"/>
</dbReference>
<dbReference type="PRINTS" id="PR00309">
    <property type="entry name" value="ARRESTIN"/>
</dbReference>
<reference evidence="4 5" key="1">
    <citation type="submission" date="2024-05" db="EMBL/GenBank/DDBJ databases">
        <authorList>
            <person name="Wallberg A."/>
        </authorList>
    </citation>
    <scope>NUCLEOTIDE SEQUENCE [LARGE SCALE GENOMIC DNA]</scope>
</reference>
<dbReference type="InterPro" id="IPR014753">
    <property type="entry name" value="Arrestin_N"/>
</dbReference>
<organism evidence="4 5">
    <name type="scientific">Meganyctiphanes norvegica</name>
    <name type="common">Northern krill</name>
    <name type="synonym">Thysanopoda norvegica</name>
    <dbReference type="NCBI Taxonomy" id="48144"/>
    <lineage>
        <taxon>Eukaryota</taxon>
        <taxon>Metazoa</taxon>
        <taxon>Ecdysozoa</taxon>
        <taxon>Arthropoda</taxon>
        <taxon>Crustacea</taxon>
        <taxon>Multicrustacea</taxon>
        <taxon>Malacostraca</taxon>
        <taxon>Eumalacostraca</taxon>
        <taxon>Eucarida</taxon>
        <taxon>Euphausiacea</taxon>
        <taxon>Euphausiidae</taxon>
        <taxon>Meganyctiphanes</taxon>
    </lineage>
</organism>
<evidence type="ECO:0000256" key="2">
    <source>
        <dbReference type="ARBA" id="ARBA00022606"/>
    </source>
</evidence>
<dbReference type="GO" id="GO:0005737">
    <property type="term" value="C:cytoplasm"/>
    <property type="evidence" value="ECO:0007669"/>
    <property type="project" value="TreeGrafter"/>
</dbReference>